<dbReference type="OrthoDB" id="424943at2"/>
<name>A0A7Z9BNI4_9CYAN</name>
<dbReference type="RefSeq" id="WP_083621947.1">
    <property type="nucleotide sequence ID" value="NZ_LR734869.1"/>
</dbReference>
<sequence length="145" mass="16967">MSNEALLAQSNLQVKTTLTSLEDVLQWFEKITYTFLPSDIFHKCQIALTEGFTNAVRHAHRTLPETTLIELEVKIVSPWIEMRIWDWGEPFDLEKALELMSEMHADPLEHEGGRGLIFMSKLTDELYYIRLDDQRNCLVMRKRIA</sequence>
<dbReference type="InterPro" id="IPR036890">
    <property type="entry name" value="HATPase_C_sf"/>
</dbReference>
<dbReference type="Gene3D" id="3.30.565.10">
    <property type="entry name" value="Histidine kinase-like ATPase, C-terminal domain"/>
    <property type="match status" value="1"/>
</dbReference>
<feature type="domain" description="Histidine kinase/HSP90-like ATPase" evidence="1">
    <location>
        <begin position="16"/>
        <end position="142"/>
    </location>
</feature>
<comment type="caution">
    <text evidence="2">The sequence shown here is derived from an EMBL/GenBank/DDBJ whole genome shotgun (WGS) entry which is preliminary data.</text>
</comment>
<keyword evidence="3" id="KW-1185">Reference proteome</keyword>
<proteinExistence type="predicted"/>
<evidence type="ECO:0000313" key="3">
    <source>
        <dbReference type="Proteomes" id="UP000184550"/>
    </source>
</evidence>
<reference evidence="2" key="1">
    <citation type="submission" date="2019-10" db="EMBL/GenBank/DDBJ databases">
        <authorList>
            <consortium name="Genoscope - CEA"/>
            <person name="William W."/>
        </authorList>
    </citation>
    <scope>NUCLEOTIDE SEQUENCE [LARGE SCALE GENOMIC DNA]</scope>
    <source>
        <strain evidence="2">BBR_PRJEB10992</strain>
    </source>
</reference>
<dbReference type="CDD" id="cd16936">
    <property type="entry name" value="HATPase_RsbW-like"/>
    <property type="match status" value="1"/>
</dbReference>
<evidence type="ECO:0000259" key="1">
    <source>
        <dbReference type="Pfam" id="PF13581"/>
    </source>
</evidence>
<dbReference type="SUPFAM" id="SSF55874">
    <property type="entry name" value="ATPase domain of HSP90 chaperone/DNA topoisomerase II/histidine kinase"/>
    <property type="match status" value="1"/>
</dbReference>
<dbReference type="AlphaFoldDB" id="A0A7Z9BNI4"/>
<protein>
    <recommendedName>
        <fullName evidence="1">Histidine kinase/HSP90-like ATPase domain-containing protein</fullName>
    </recommendedName>
</protein>
<accession>A0A7Z9BNI4</accession>
<organism evidence="2 3">
    <name type="scientific">Planktothrix serta PCC 8927</name>
    <dbReference type="NCBI Taxonomy" id="671068"/>
    <lineage>
        <taxon>Bacteria</taxon>
        <taxon>Bacillati</taxon>
        <taxon>Cyanobacteriota</taxon>
        <taxon>Cyanophyceae</taxon>
        <taxon>Oscillatoriophycideae</taxon>
        <taxon>Oscillatoriales</taxon>
        <taxon>Microcoleaceae</taxon>
        <taxon>Planktothrix</taxon>
    </lineage>
</organism>
<dbReference type="Proteomes" id="UP000184550">
    <property type="component" value="Unassembled WGS sequence"/>
</dbReference>
<dbReference type="EMBL" id="CZCU02000136">
    <property type="protein sequence ID" value="VXD18407.1"/>
    <property type="molecule type" value="Genomic_DNA"/>
</dbReference>
<dbReference type="Pfam" id="PF13581">
    <property type="entry name" value="HATPase_c_2"/>
    <property type="match status" value="1"/>
</dbReference>
<dbReference type="InterPro" id="IPR003594">
    <property type="entry name" value="HATPase_dom"/>
</dbReference>
<evidence type="ECO:0000313" key="2">
    <source>
        <dbReference type="EMBL" id="VXD18407.1"/>
    </source>
</evidence>
<gene>
    <name evidence="2" type="ORF">PL8927_600384</name>
</gene>